<dbReference type="SUPFAM" id="SSF53474">
    <property type="entry name" value="alpha/beta-Hydrolases"/>
    <property type="match status" value="1"/>
</dbReference>
<dbReference type="EMBL" id="NPBV01000002">
    <property type="protein sequence ID" value="PAD22935.1"/>
    <property type="molecule type" value="Genomic_DNA"/>
</dbReference>
<organism evidence="2 3">
    <name type="scientific">Terribacillus saccharophilus</name>
    <dbReference type="NCBI Taxonomy" id="361277"/>
    <lineage>
        <taxon>Bacteria</taxon>
        <taxon>Bacillati</taxon>
        <taxon>Bacillota</taxon>
        <taxon>Bacilli</taxon>
        <taxon>Bacillales</taxon>
        <taxon>Bacillaceae</taxon>
        <taxon>Terribacillus</taxon>
    </lineage>
</organism>
<reference evidence="2 3" key="1">
    <citation type="submission" date="2017-07" db="EMBL/GenBank/DDBJ databases">
        <title>Isolation and whole genome analysis of endospore-forming bacteria from heroin.</title>
        <authorList>
            <person name="Kalinowski J."/>
            <person name="Ahrens B."/>
            <person name="Al-Dilaimi A."/>
            <person name="Winkler A."/>
            <person name="Wibberg D."/>
            <person name="Schleenbecker U."/>
            <person name="Ruckert C."/>
            <person name="Wolfel R."/>
            <person name="Grass G."/>
        </authorList>
    </citation>
    <scope>NUCLEOTIDE SEQUENCE [LARGE SCALE GENOMIC DNA]</scope>
    <source>
        <strain evidence="2 3">7528</strain>
    </source>
</reference>
<keyword evidence="1" id="KW-0732">Signal</keyword>
<evidence type="ECO:0000313" key="2">
    <source>
        <dbReference type="EMBL" id="PAD22935.1"/>
    </source>
</evidence>
<comment type="caution">
    <text evidence="2">The sequence shown here is derived from an EMBL/GenBank/DDBJ whole genome shotgun (WGS) entry which is preliminary data.</text>
</comment>
<dbReference type="AlphaFoldDB" id="A0A268AFP5"/>
<protein>
    <submittedName>
        <fullName evidence="2">Esterase</fullName>
    </submittedName>
</protein>
<evidence type="ECO:0000256" key="1">
    <source>
        <dbReference type="SAM" id="SignalP"/>
    </source>
</evidence>
<dbReference type="PANTHER" id="PTHR32015">
    <property type="entry name" value="FASTING INDUCED LIPASE"/>
    <property type="match status" value="1"/>
</dbReference>
<feature type="chain" id="PRO_5039409860" evidence="1">
    <location>
        <begin position="25"/>
        <end position="201"/>
    </location>
</feature>
<dbReference type="Pfam" id="PF01674">
    <property type="entry name" value="Lipase_2"/>
    <property type="match status" value="1"/>
</dbReference>
<sequence length="201" mass="21744">MRKCKLITLLFISLAMALTFSAYFQPTKVQAATDNTPVVFVHGLTGSDSNFYFIERYLQNQGWSSDELYSIDLPSKQGHQELNSSAIQGFVDDVIEETGSDKVNIVAHSMGGANSLYYILNKGGGDKVDKLVTLGGANRLTTSAAPSGIDTTSIYSTSDYVVSSYLSVLTGANNIRIYGVSHIGLLNSYQVNGHIKEALLN</sequence>
<gene>
    <name evidence="2" type="ORF">CHH64_04330</name>
</gene>
<accession>A0A268AFP5</accession>
<dbReference type="Proteomes" id="UP000216013">
    <property type="component" value="Unassembled WGS sequence"/>
</dbReference>
<dbReference type="InterPro" id="IPR029058">
    <property type="entry name" value="AB_hydrolase_fold"/>
</dbReference>
<dbReference type="InterPro" id="IPR002918">
    <property type="entry name" value="Lipase_EstA/Esterase_EstB"/>
</dbReference>
<name>A0A268AFP5_9BACI</name>
<proteinExistence type="predicted"/>
<dbReference type="Gene3D" id="3.40.50.1820">
    <property type="entry name" value="alpha/beta hydrolase"/>
    <property type="match status" value="1"/>
</dbReference>
<dbReference type="PANTHER" id="PTHR32015:SF1">
    <property type="entry name" value="LIPASE"/>
    <property type="match status" value="1"/>
</dbReference>
<dbReference type="GO" id="GO:0016298">
    <property type="term" value="F:lipase activity"/>
    <property type="evidence" value="ECO:0007669"/>
    <property type="project" value="TreeGrafter"/>
</dbReference>
<feature type="signal peptide" evidence="1">
    <location>
        <begin position="1"/>
        <end position="24"/>
    </location>
</feature>
<dbReference type="GO" id="GO:0016042">
    <property type="term" value="P:lipid catabolic process"/>
    <property type="evidence" value="ECO:0007669"/>
    <property type="project" value="InterPro"/>
</dbReference>
<dbReference type="RefSeq" id="WP_095260522.1">
    <property type="nucleotide sequence ID" value="NZ_NPBV01000002.1"/>
</dbReference>
<evidence type="ECO:0000313" key="3">
    <source>
        <dbReference type="Proteomes" id="UP000216013"/>
    </source>
</evidence>